<reference evidence="9 10" key="1">
    <citation type="submission" date="2020-11" db="EMBL/GenBank/DDBJ databases">
        <title>Enhanced detection system for hospital associated transmission using whole genome sequencing surveillance.</title>
        <authorList>
            <person name="Harrison L.H."/>
            <person name="Van Tyne D."/>
            <person name="Marsh J.W."/>
            <person name="Griffith M.P."/>
            <person name="Snyder D.J."/>
            <person name="Cooper V.S."/>
            <person name="Mustapha M."/>
        </authorList>
    </citation>
    <scope>NUCLEOTIDE SEQUENCE [LARGE SCALE GENOMIC DNA]</scope>
    <source>
        <strain evidence="9 10">CB00117</strain>
    </source>
</reference>
<dbReference type="PANTHER" id="PTHR30269">
    <property type="entry name" value="TRANSMEMBRANE PROTEIN YFCA"/>
    <property type="match status" value="1"/>
</dbReference>
<feature type="transmembrane region" description="Helical" evidence="8">
    <location>
        <begin position="224"/>
        <end position="242"/>
    </location>
</feature>
<proteinExistence type="inferred from homology"/>
<evidence type="ECO:0000256" key="2">
    <source>
        <dbReference type="ARBA" id="ARBA00009142"/>
    </source>
</evidence>
<name>A0ABS0ZL60_9ENTR</name>
<evidence type="ECO:0000256" key="1">
    <source>
        <dbReference type="ARBA" id="ARBA00004651"/>
    </source>
</evidence>
<keyword evidence="8" id="KW-0997">Cell inner membrane</keyword>
<keyword evidence="10" id="KW-1185">Reference proteome</keyword>
<feature type="transmembrane region" description="Helical" evidence="8">
    <location>
        <begin position="133"/>
        <end position="154"/>
    </location>
</feature>
<evidence type="ECO:0000313" key="9">
    <source>
        <dbReference type="EMBL" id="MBJ8379551.1"/>
    </source>
</evidence>
<dbReference type="EMBL" id="JADWND010000001">
    <property type="protein sequence ID" value="MBJ8379551.1"/>
    <property type="molecule type" value="Genomic_DNA"/>
</dbReference>
<sequence length="247" mass="26908">MNEPLYLYCFLIFIAAGWVKGVTGMGLPTVAMGLLGTVMPLAEAAALLVIPSLVTNLWQLFSGPFLQEVLRRLWLMMMFIVIGTVVGSFMLVSIPPLWAGVGLGVALIIYASYALCRPAMHVSAWLERRLSPVMGLVTGFVTGATGVFVMPAVPWLQSLRFGRDELVQALGLSFTVSTIALAAGLYLHDAFHVRQLSLSGMAIIPALLGMWLGQKIRARIGLRLFRLCFLLFLTVLGLEMISRPLLA</sequence>
<feature type="transmembrane region" description="Helical" evidence="8">
    <location>
        <begin position="166"/>
        <end position="187"/>
    </location>
</feature>
<evidence type="ECO:0000313" key="10">
    <source>
        <dbReference type="Proteomes" id="UP000746649"/>
    </source>
</evidence>
<organism evidence="9 10">
    <name type="scientific">Citrobacter sedlakii</name>
    <dbReference type="NCBI Taxonomy" id="67826"/>
    <lineage>
        <taxon>Bacteria</taxon>
        <taxon>Pseudomonadati</taxon>
        <taxon>Pseudomonadota</taxon>
        <taxon>Gammaproteobacteria</taxon>
        <taxon>Enterobacterales</taxon>
        <taxon>Enterobacteriaceae</taxon>
        <taxon>Citrobacter</taxon>
        <taxon>Citrobacter freundii complex</taxon>
    </lineage>
</organism>
<feature type="transmembrane region" description="Helical" evidence="8">
    <location>
        <begin position="97"/>
        <end position="113"/>
    </location>
</feature>
<dbReference type="RefSeq" id="WP_200033132.1">
    <property type="nucleotide sequence ID" value="NZ_JADWND010000001.1"/>
</dbReference>
<evidence type="ECO:0000256" key="5">
    <source>
        <dbReference type="ARBA" id="ARBA00022692"/>
    </source>
</evidence>
<feature type="transmembrane region" description="Helical" evidence="8">
    <location>
        <begin position="6"/>
        <end position="23"/>
    </location>
</feature>
<evidence type="ECO:0000256" key="8">
    <source>
        <dbReference type="RuleBase" id="RU363041"/>
    </source>
</evidence>
<comment type="subcellular location">
    <subcellularLocation>
        <location evidence="8">Cell inner membrane</location>
        <topology evidence="8">Multi-pass membrane protein</topology>
    </subcellularLocation>
    <subcellularLocation>
        <location evidence="1">Cell membrane</location>
        <topology evidence="1">Multi-pass membrane protein</topology>
    </subcellularLocation>
</comment>
<keyword evidence="7 8" id="KW-0472">Membrane</keyword>
<protein>
    <recommendedName>
        <fullName evidence="8">Probable membrane transporter protein</fullName>
    </recommendedName>
</protein>
<dbReference type="InterPro" id="IPR002781">
    <property type="entry name" value="TM_pro_TauE-like"/>
</dbReference>
<comment type="caution">
    <text evidence="9">The sequence shown here is derived from an EMBL/GenBank/DDBJ whole genome shotgun (WGS) entry which is preliminary data.</text>
</comment>
<dbReference type="PANTHER" id="PTHR30269:SF32">
    <property type="entry name" value="MEMBRANE TRANSPORTER PROTEIN-RELATED"/>
    <property type="match status" value="1"/>
</dbReference>
<evidence type="ECO:0000256" key="6">
    <source>
        <dbReference type="ARBA" id="ARBA00022989"/>
    </source>
</evidence>
<dbReference type="Proteomes" id="UP000746649">
    <property type="component" value="Unassembled WGS sequence"/>
</dbReference>
<dbReference type="Pfam" id="PF01925">
    <property type="entry name" value="TauE"/>
    <property type="match status" value="1"/>
</dbReference>
<gene>
    <name evidence="9" type="ORF">I6M88_00970</name>
</gene>
<keyword evidence="3" id="KW-0813">Transport</keyword>
<keyword evidence="6 8" id="KW-1133">Transmembrane helix</keyword>
<keyword evidence="5 8" id="KW-0812">Transmembrane</keyword>
<feature type="transmembrane region" description="Helical" evidence="8">
    <location>
        <begin position="73"/>
        <end position="92"/>
    </location>
</feature>
<evidence type="ECO:0000256" key="7">
    <source>
        <dbReference type="ARBA" id="ARBA00023136"/>
    </source>
</evidence>
<comment type="similarity">
    <text evidence="2 8">Belongs to the 4-toluene sulfonate uptake permease (TSUP) (TC 2.A.102) family.</text>
</comment>
<evidence type="ECO:0000256" key="3">
    <source>
        <dbReference type="ARBA" id="ARBA00022448"/>
    </source>
</evidence>
<accession>A0ABS0ZL60</accession>
<keyword evidence="4 8" id="KW-1003">Cell membrane</keyword>
<evidence type="ECO:0000256" key="4">
    <source>
        <dbReference type="ARBA" id="ARBA00022475"/>
    </source>
</evidence>
<dbReference type="InterPro" id="IPR052017">
    <property type="entry name" value="TSUP"/>
</dbReference>